<evidence type="ECO:0000313" key="2">
    <source>
        <dbReference type="Proteomes" id="UP000006729"/>
    </source>
</evidence>
<dbReference type="InParanoid" id="A0A3N7FET8"/>
<gene>
    <name evidence="1" type="ORF">POPTR_008G094866</name>
</gene>
<dbReference type="Proteomes" id="UP000006729">
    <property type="component" value="Chromosome 8"/>
</dbReference>
<organism evidence="1 2">
    <name type="scientific">Populus trichocarpa</name>
    <name type="common">Western balsam poplar</name>
    <name type="synonym">Populus balsamifera subsp. trichocarpa</name>
    <dbReference type="NCBI Taxonomy" id="3694"/>
    <lineage>
        <taxon>Eukaryota</taxon>
        <taxon>Viridiplantae</taxon>
        <taxon>Streptophyta</taxon>
        <taxon>Embryophyta</taxon>
        <taxon>Tracheophyta</taxon>
        <taxon>Spermatophyta</taxon>
        <taxon>Magnoliopsida</taxon>
        <taxon>eudicotyledons</taxon>
        <taxon>Gunneridae</taxon>
        <taxon>Pentapetalae</taxon>
        <taxon>rosids</taxon>
        <taxon>fabids</taxon>
        <taxon>Malpighiales</taxon>
        <taxon>Salicaceae</taxon>
        <taxon>Saliceae</taxon>
        <taxon>Populus</taxon>
    </lineage>
</organism>
<sequence length="41" mass="4574">MITGPITDANLFLSLTKDLQPVWAAEFLGGKKKKPPYRTVQ</sequence>
<reference evidence="1 2" key="1">
    <citation type="journal article" date="2006" name="Science">
        <title>The genome of black cottonwood, Populus trichocarpa (Torr. &amp; Gray).</title>
        <authorList>
            <person name="Tuskan G.A."/>
            <person name="Difazio S."/>
            <person name="Jansson S."/>
            <person name="Bohlmann J."/>
            <person name="Grigoriev I."/>
            <person name="Hellsten U."/>
            <person name="Putnam N."/>
            <person name="Ralph S."/>
            <person name="Rombauts S."/>
            <person name="Salamov A."/>
            <person name="Schein J."/>
            <person name="Sterck L."/>
            <person name="Aerts A."/>
            <person name="Bhalerao R.R."/>
            <person name="Bhalerao R.P."/>
            <person name="Blaudez D."/>
            <person name="Boerjan W."/>
            <person name="Brun A."/>
            <person name="Brunner A."/>
            <person name="Busov V."/>
            <person name="Campbell M."/>
            <person name="Carlson J."/>
            <person name="Chalot M."/>
            <person name="Chapman J."/>
            <person name="Chen G.L."/>
            <person name="Cooper D."/>
            <person name="Coutinho P.M."/>
            <person name="Couturier J."/>
            <person name="Covert S."/>
            <person name="Cronk Q."/>
            <person name="Cunningham R."/>
            <person name="Davis J."/>
            <person name="Degroeve S."/>
            <person name="Dejardin A."/>
            <person name="Depamphilis C."/>
            <person name="Detter J."/>
            <person name="Dirks B."/>
            <person name="Dubchak I."/>
            <person name="Duplessis S."/>
            <person name="Ehlting J."/>
            <person name="Ellis B."/>
            <person name="Gendler K."/>
            <person name="Goodstein D."/>
            <person name="Gribskov M."/>
            <person name="Grimwood J."/>
            <person name="Groover A."/>
            <person name="Gunter L."/>
            <person name="Hamberger B."/>
            <person name="Heinze B."/>
            <person name="Helariutta Y."/>
            <person name="Henrissat B."/>
            <person name="Holligan D."/>
            <person name="Holt R."/>
            <person name="Huang W."/>
            <person name="Islam-Faridi N."/>
            <person name="Jones S."/>
            <person name="Jones-Rhoades M."/>
            <person name="Jorgensen R."/>
            <person name="Joshi C."/>
            <person name="Kangasjarvi J."/>
            <person name="Karlsson J."/>
            <person name="Kelleher C."/>
            <person name="Kirkpatrick R."/>
            <person name="Kirst M."/>
            <person name="Kohler A."/>
            <person name="Kalluri U."/>
            <person name="Larimer F."/>
            <person name="Leebens-Mack J."/>
            <person name="Leple J.C."/>
            <person name="Locascio P."/>
            <person name="Lou Y."/>
            <person name="Lucas S."/>
            <person name="Martin F."/>
            <person name="Montanini B."/>
            <person name="Napoli C."/>
            <person name="Nelson D.R."/>
            <person name="Nelson C."/>
            <person name="Nieminen K."/>
            <person name="Nilsson O."/>
            <person name="Pereda V."/>
            <person name="Peter G."/>
            <person name="Philippe R."/>
            <person name="Pilate G."/>
            <person name="Poliakov A."/>
            <person name="Razumovskaya J."/>
            <person name="Richardson P."/>
            <person name="Rinaldi C."/>
            <person name="Ritland K."/>
            <person name="Rouze P."/>
            <person name="Ryaboy D."/>
            <person name="Schmutz J."/>
            <person name="Schrader J."/>
            <person name="Segerman B."/>
            <person name="Shin H."/>
            <person name="Siddiqui A."/>
            <person name="Sterky F."/>
            <person name="Terry A."/>
            <person name="Tsai C.J."/>
            <person name="Uberbacher E."/>
            <person name="Unneberg P."/>
            <person name="Vahala J."/>
            <person name="Wall K."/>
            <person name="Wessler S."/>
            <person name="Yang G."/>
            <person name="Yin T."/>
            <person name="Douglas C."/>
            <person name="Marra M."/>
            <person name="Sandberg G."/>
            <person name="Van de Peer Y."/>
            <person name="Rokhsar D."/>
        </authorList>
    </citation>
    <scope>NUCLEOTIDE SEQUENCE [LARGE SCALE GENOMIC DNA]</scope>
    <source>
        <strain evidence="2">cv. Nisqually</strain>
    </source>
</reference>
<protein>
    <submittedName>
        <fullName evidence="1">Uncharacterized protein</fullName>
    </submittedName>
</protein>
<proteinExistence type="predicted"/>
<accession>A0A3N7FET8</accession>
<keyword evidence="2" id="KW-1185">Reference proteome</keyword>
<dbReference type="EMBL" id="CM009297">
    <property type="protein sequence ID" value="RQO94439.1"/>
    <property type="molecule type" value="Genomic_DNA"/>
</dbReference>
<dbReference type="AlphaFoldDB" id="A0A3N7FET8"/>
<name>A0A3N7FET8_POPTR</name>
<evidence type="ECO:0000313" key="1">
    <source>
        <dbReference type="EMBL" id="RQO94439.1"/>
    </source>
</evidence>